<feature type="region of interest" description="Disordered" evidence="1">
    <location>
        <begin position="85"/>
        <end position="179"/>
    </location>
</feature>
<organism evidence="2 3">
    <name type="scientific">Colocasia esculenta</name>
    <name type="common">Wild taro</name>
    <name type="synonym">Arum esculentum</name>
    <dbReference type="NCBI Taxonomy" id="4460"/>
    <lineage>
        <taxon>Eukaryota</taxon>
        <taxon>Viridiplantae</taxon>
        <taxon>Streptophyta</taxon>
        <taxon>Embryophyta</taxon>
        <taxon>Tracheophyta</taxon>
        <taxon>Spermatophyta</taxon>
        <taxon>Magnoliopsida</taxon>
        <taxon>Liliopsida</taxon>
        <taxon>Araceae</taxon>
        <taxon>Aroideae</taxon>
        <taxon>Colocasieae</taxon>
        <taxon>Colocasia</taxon>
    </lineage>
</organism>
<feature type="compositionally biased region" description="Basic residues" evidence="1">
    <location>
        <begin position="150"/>
        <end position="160"/>
    </location>
</feature>
<reference evidence="2" key="1">
    <citation type="submission" date="2017-07" db="EMBL/GenBank/DDBJ databases">
        <title>Taro Niue Genome Assembly and Annotation.</title>
        <authorList>
            <person name="Atibalentja N."/>
            <person name="Keating K."/>
            <person name="Fields C.J."/>
        </authorList>
    </citation>
    <scope>NUCLEOTIDE SEQUENCE</scope>
    <source>
        <strain evidence="2">Niue_2</strain>
        <tissue evidence="2">Leaf</tissue>
    </source>
</reference>
<evidence type="ECO:0000313" key="3">
    <source>
        <dbReference type="Proteomes" id="UP000652761"/>
    </source>
</evidence>
<keyword evidence="3" id="KW-1185">Reference proteome</keyword>
<dbReference type="EMBL" id="NMUH01002253">
    <property type="protein sequence ID" value="MQL98879.1"/>
    <property type="molecule type" value="Genomic_DNA"/>
</dbReference>
<comment type="caution">
    <text evidence="2">The sequence shown here is derived from an EMBL/GenBank/DDBJ whole genome shotgun (WGS) entry which is preliminary data.</text>
</comment>
<sequence>MYPLHGRGLLLRSGGFARISPEREPLARAIGGEENPGAPSVGEAAEVPCASFSSPRNEGLVLLFIGFWPGDSAGVRGLAGVPTHRRRGTGLAEVPRTGAEAGKARRDSGEGPPGHCWLGEGTRPGRGTHTDRGRGPPDQGWPGGGTRQWVPRRRPARGRPARPGAGLAGVHPARSGGGAPRVWRGCTSPDYLAGPAGVHPASAGLAGPSSFEACLLALLENLT</sequence>
<dbReference type="Proteomes" id="UP000652761">
    <property type="component" value="Unassembled WGS sequence"/>
</dbReference>
<proteinExistence type="predicted"/>
<protein>
    <submittedName>
        <fullName evidence="2">Uncharacterized protein</fullName>
    </submittedName>
</protein>
<accession>A0A843W6W1</accession>
<name>A0A843W6W1_COLES</name>
<dbReference type="AlphaFoldDB" id="A0A843W6W1"/>
<evidence type="ECO:0000313" key="2">
    <source>
        <dbReference type="EMBL" id="MQL98879.1"/>
    </source>
</evidence>
<evidence type="ECO:0000256" key="1">
    <source>
        <dbReference type="SAM" id="MobiDB-lite"/>
    </source>
</evidence>
<gene>
    <name evidence="2" type="ORF">Taro_031595</name>
</gene>